<dbReference type="InterPro" id="IPR050091">
    <property type="entry name" value="PKS_NRPS_Biosynth_Enz"/>
</dbReference>
<evidence type="ECO:0000256" key="1">
    <source>
        <dbReference type="ARBA" id="ARBA00022679"/>
    </source>
</evidence>
<dbReference type="Gene3D" id="3.40.366.10">
    <property type="entry name" value="Malonyl-Coenzyme A Acyl Carrier Protein, domain 2"/>
    <property type="match status" value="1"/>
</dbReference>
<feature type="non-terminal residue" evidence="4">
    <location>
        <position position="1"/>
    </location>
</feature>
<keyword evidence="2" id="KW-0511">Multifunctional enzyme</keyword>
<organism evidence="4 5">
    <name type="scientific">Streptomyces fuscus</name>
    <dbReference type="NCBI Taxonomy" id="3048495"/>
    <lineage>
        <taxon>Bacteria</taxon>
        <taxon>Bacillati</taxon>
        <taxon>Actinomycetota</taxon>
        <taxon>Actinomycetes</taxon>
        <taxon>Kitasatosporales</taxon>
        <taxon>Streptomycetaceae</taxon>
        <taxon>Streptomyces</taxon>
    </lineage>
</organism>
<dbReference type="GO" id="GO:0016746">
    <property type="term" value="F:acyltransferase activity"/>
    <property type="evidence" value="ECO:0007669"/>
    <property type="project" value="UniProtKB-KW"/>
</dbReference>
<dbReference type="Proteomes" id="UP001241926">
    <property type="component" value="Unassembled WGS sequence"/>
</dbReference>
<feature type="domain" description="Malonyl-CoA:ACP transacylase (MAT)" evidence="3">
    <location>
        <begin position="83"/>
        <end position="153"/>
    </location>
</feature>
<evidence type="ECO:0000259" key="3">
    <source>
        <dbReference type="Pfam" id="PF00698"/>
    </source>
</evidence>
<evidence type="ECO:0000313" key="4">
    <source>
        <dbReference type="EMBL" id="MDL2082300.1"/>
    </source>
</evidence>
<name>A0ABT7JBN0_9ACTN</name>
<keyword evidence="1" id="KW-0808">Transferase</keyword>
<dbReference type="SUPFAM" id="SSF52151">
    <property type="entry name" value="FabD/lysophospholipase-like"/>
    <property type="match status" value="1"/>
</dbReference>
<reference evidence="4 5" key="1">
    <citation type="submission" date="2023-05" db="EMBL/GenBank/DDBJ databases">
        <title>Streptomyces fuscus sp. nov., a brown-black pigment producing actinomyces isolated from dry sand of Sea duck farm.</title>
        <authorList>
            <person name="Xie J."/>
            <person name="Shen N."/>
        </authorList>
    </citation>
    <scope>NUCLEOTIDE SEQUENCE [LARGE SCALE GENOMIC DNA]</scope>
    <source>
        <strain evidence="4 5">GXMU-J15</strain>
    </source>
</reference>
<keyword evidence="4" id="KW-0012">Acyltransferase</keyword>
<evidence type="ECO:0000256" key="2">
    <source>
        <dbReference type="ARBA" id="ARBA00023268"/>
    </source>
</evidence>
<protein>
    <submittedName>
        <fullName evidence="4">Acyltransferase domain-containing protein</fullName>
    </submittedName>
</protein>
<feature type="non-terminal residue" evidence="4">
    <location>
        <position position="154"/>
    </location>
</feature>
<dbReference type="InterPro" id="IPR014043">
    <property type="entry name" value="Acyl_transferase_dom"/>
</dbReference>
<proteinExistence type="predicted"/>
<dbReference type="EMBL" id="JASJUS010000155">
    <property type="protein sequence ID" value="MDL2082300.1"/>
    <property type="molecule type" value="Genomic_DNA"/>
</dbReference>
<dbReference type="PANTHER" id="PTHR43775:SF51">
    <property type="entry name" value="INACTIVE PHENOLPHTHIOCEROL SYNTHESIS POLYKETIDE SYNTHASE TYPE I PKS1-RELATED"/>
    <property type="match status" value="1"/>
</dbReference>
<dbReference type="InterPro" id="IPR016035">
    <property type="entry name" value="Acyl_Trfase/lysoPLipase"/>
</dbReference>
<accession>A0ABT7JBN0</accession>
<gene>
    <name evidence="4" type="ORF">QNN03_38465</name>
</gene>
<dbReference type="RefSeq" id="WP_285437353.1">
    <property type="nucleotide sequence ID" value="NZ_JASJUS010000155.1"/>
</dbReference>
<dbReference type="PANTHER" id="PTHR43775">
    <property type="entry name" value="FATTY ACID SYNTHASE"/>
    <property type="match status" value="1"/>
</dbReference>
<dbReference type="Pfam" id="PF00698">
    <property type="entry name" value="Acyl_transf_1"/>
    <property type="match status" value="1"/>
</dbReference>
<sequence>VGGGVVPWVVSAGSAVALGAQAGRLVSAVEGLHPVDVGWSLATGRAVLGHRAVVWGREAGELRERLASVESGGGLVEGRLAVLFTGQGSQRARMGAELAAEFPVFASALEEVCAAFEGLLPQPLAEVLADGSGVLDRTVFTQAGLFAVEVALYR</sequence>
<keyword evidence="5" id="KW-1185">Reference proteome</keyword>
<dbReference type="InterPro" id="IPR001227">
    <property type="entry name" value="Ac_transferase_dom_sf"/>
</dbReference>
<comment type="caution">
    <text evidence="4">The sequence shown here is derived from an EMBL/GenBank/DDBJ whole genome shotgun (WGS) entry which is preliminary data.</text>
</comment>
<evidence type="ECO:0000313" key="5">
    <source>
        <dbReference type="Proteomes" id="UP001241926"/>
    </source>
</evidence>